<name>A0A6D2IWP0_9BRAS</name>
<evidence type="ECO:0000313" key="1">
    <source>
        <dbReference type="EMBL" id="CAA7029865.1"/>
    </source>
</evidence>
<dbReference type="EMBL" id="CACVBM020001086">
    <property type="protein sequence ID" value="CAA7029865.1"/>
    <property type="molecule type" value="Genomic_DNA"/>
</dbReference>
<accession>A0A6D2IWP0</accession>
<dbReference type="AlphaFoldDB" id="A0A6D2IWP0"/>
<dbReference type="EMBL" id="CACVBM020001086">
    <property type="protein sequence ID" value="CAA7029873.1"/>
    <property type="molecule type" value="Genomic_DNA"/>
</dbReference>
<proteinExistence type="predicted"/>
<reference evidence="2 3" key="1">
    <citation type="submission" date="2020-01" db="EMBL/GenBank/DDBJ databases">
        <authorList>
            <person name="Mishra B."/>
        </authorList>
    </citation>
    <scope>NUCLEOTIDE SEQUENCE [LARGE SCALE GENOMIC DNA]</scope>
</reference>
<gene>
    <name evidence="1" type="ORF">MERR_LOCUS17100</name>
    <name evidence="2" type="ORF">MERR_LOCUS17108</name>
</gene>
<sequence length="133" mass="14536">MASSILRSPNLNSPSFGVPSIPALSYSHSPFSSLHFRSFHHHRSVSISAAGKLRVSCSLSDSSPFPTHSPRAWVVKMLNSVLKMPEGIRFSSSVKHPVVGLELEHTFTQRQLSEGTPVNSNHTFAATVSNLKR</sequence>
<organism evidence="2 3">
    <name type="scientific">Microthlaspi erraticum</name>
    <dbReference type="NCBI Taxonomy" id="1685480"/>
    <lineage>
        <taxon>Eukaryota</taxon>
        <taxon>Viridiplantae</taxon>
        <taxon>Streptophyta</taxon>
        <taxon>Embryophyta</taxon>
        <taxon>Tracheophyta</taxon>
        <taxon>Spermatophyta</taxon>
        <taxon>Magnoliopsida</taxon>
        <taxon>eudicotyledons</taxon>
        <taxon>Gunneridae</taxon>
        <taxon>Pentapetalae</taxon>
        <taxon>rosids</taxon>
        <taxon>malvids</taxon>
        <taxon>Brassicales</taxon>
        <taxon>Brassicaceae</taxon>
        <taxon>Coluteocarpeae</taxon>
        <taxon>Microthlaspi</taxon>
    </lineage>
</organism>
<evidence type="ECO:0000313" key="3">
    <source>
        <dbReference type="Proteomes" id="UP000467841"/>
    </source>
</evidence>
<keyword evidence="3" id="KW-1185">Reference proteome</keyword>
<protein>
    <submittedName>
        <fullName evidence="2">Uncharacterized protein</fullName>
    </submittedName>
</protein>
<evidence type="ECO:0000313" key="2">
    <source>
        <dbReference type="EMBL" id="CAA7029873.1"/>
    </source>
</evidence>
<dbReference type="Proteomes" id="UP000467841">
    <property type="component" value="Unassembled WGS sequence"/>
</dbReference>